<sequence length="1388" mass="159277">MYNPISTYRIQFHKDFTFADFERHLDYFIGLGVKTIYASPIFTATPGSTHGYDALNPHEINPEIGTLEQLRSISARLRKAGIGWLQDIVPNHMAYDTRNHWLHDVLEKGRQSVYATFFDVTWNDAVAAGHIMAPFLGKPLESAVRDGELVLIASEGRLHLEYFGARYPLRLGSYQTVLHRAEGTEAVKQWIQQASELQATEDATQFATRFEELMQQLAGLLKNVVVRNDLEASVAAVNENKDALLAIANDQVYRLCHWQETDGNINYRRFFTVNGLICLNMQDEQVFTAFHGHIRQLVKEGVFQGVRVDHVDGLYDPTTYLERLRTLLGPECYIVVEKILELHEELPQGWPIEGTTGYEFLAQVNQLLTDPASEEAFTRYYYSLVPDHRTVAQQVRDKKAHILYQHMGGELENLYQLLMQLLLPADYAQMRTEDLKTAVAEFLIHMPVYRYYGNRQPFDEAETRHLHEAFEQARASRPDLAPALGLLEHTLLHPEVDEVRAGKIGHLYKRLMQLSGPLMAKGVEDTLMYTFFRFIGHNEVGDAPAQFGWKPAELHAVLRERQAEWPFALNASSTHDTKRGEDVRARLQALSALPDQWIALARKWFAGYRDESPDANDAYLLLQTLIGSFPADPTEEPGYADRLEAYFEKALRESKRRSDWARPDSAYEAAAKQLARTLSAPDSSFWKEAKVLRERVTEFGIVNSLAQLLLKCTAPGTPDIYQGCEGWDLSLVDPDNRRPVNYELRKQWLRQLPEGAEERIQLWQQRRDGRFKFWLTQHLLQQRARHSDLFARGAYIPLKTEGKRKDHVFAFARRYAGEVLLVALPLYTAALAETPDAVDWQDTRVLLPQGFGDVWTSTLTNETCRGKKVLDIATLFAKLPFALLEGKAKETRGRSAGLLLHISSLPSAFAIGDLGPEAYRFADFLEKSRQQYWQLLPLNPTEAGQAHSPYSSISADAGNRLLISPEGLLAEGWLTQQEMQGQYRPPEEKTDYAAAESVREHMLGLAYRRFKEQGGSVEFDTFGAREQCWLEDFARYTVLKRRHEGKPWHEWDEPFRLRDSAALAKVDREEAEALQQVRWEQFVFERQWKALKLYCNERGIRLIGDLPFYVSYDSVDVWAHRGLFRLDAEGKRLGLAGVPPDAFSADGQLWGMPVYDWKAMREQDYAWWVARLRRNSELFDLVRLDHFRAFAAYWEVPAYEDTARNGQWIEGPGATFFEAVHAQLGSLPFVAEDLGDIDEAVLELRDQFQLPGMKVLQFAFGDDAPESPHIPHNFTRRFLAYPGTHDNNTSRGWYRHDIDEATRHRLWAYAGRELTEIEVPTYLCRLALSSVAETAILPMQDLLGLDELGRMNTPASGENNWGWRLLPGQLNKEVRRRLRQWTEWFNRC</sequence>
<dbReference type="NCBIfam" id="TIGR00217">
    <property type="entry name" value="malQ"/>
    <property type="match status" value="1"/>
</dbReference>
<organism evidence="12 13">
    <name type="scientific">Flaviaesturariibacter aridisoli</name>
    <dbReference type="NCBI Taxonomy" id="2545761"/>
    <lineage>
        <taxon>Bacteria</taxon>
        <taxon>Pseudomonadati</taxon>
        <taxon>Bacteroidota</taxon>
        <taxon>Chitinophagia</taxon>
        <taxon>Chitinophagales</taxon>
        <taxon>Chitinophagaceae</taxon>
        <taxon>Flaviaestuariibacter</taxon>
    </lineage>
</organism>
<dbReference type="Gene3D" id="3.30.1590.10">
    <property type="entry name" value="Maltooligosyl trehalose synthase, domain 2"/>
    <property type="match status" value="2"/>
</dbReference>
<keyword evidence="5 10" id="KW-0328">Glycosyltransferase</keyword>
<dbReference type="Pfam" id="PF00128">
    <property type="entry name" value="Alpha-amylase"/>
    <property type="match status" value="1"/>
</dbReference>
<dbReference type="Proteomes" id="UP000295164">
    <property type="component" value="Unassembled WGS sequence"/>
</dbReference>
<comment type="catalytic activity">
    <reaction evidence="1 10">
        <text>Transfers a segment of a (1-&gt;4)-alpha-D-glucan to a new position in an acceptor, which may be glucose or a (1-&gt;4)-alpha-D-glucan.</text>
        <dbReference type="EC" id="2.4.1.25"/>
    </reaction>
</comment>
<dbReference type="InterPro" id="IPR006047">
    <property type="entry name" value="GH13_cat_dom"/>
</dbReference>
<dbReference type="EC" id="2.4.1.25" evidence="3 10"/>
<name>A0A4R4E5E4_9BACT</name>
<keyword evidence="6 10" id="KW-0808">Transferase</keyword>
<evidence type="ECO:0000256" key="4">
    <source>
        <dbReference type="ARBA" id="ARBA00020295"/>
    </source>
</evidence>
<keyword evidence="7 10" id="KW-0119">Carbohydrate metabolism</keyword>
<dbReference type="SUPFAM" id="SSF51445">
    <property type="entry name" value="(Trans)glycosidases"/>
    <property type="match status" value="2"/>
</dbReference>
<dbReference type="EMBL" id="SKFH01000004">
    <property type="protein sequence ID" value="TCZ73960.1"/>
    <property type="molecule type" value="Genomic_DNA"/>
</dbReference>
<evidence type="ECO:0000259" key="11">
    <source>
        <dbReference type="SMART" id="SM00642"/>
    </source>
</evidence>
<dbReference type="PANTHER" id="PTHR32438:SF5">
    <property type="entry name" value="4-ALPHA-GLUCANOTRANSFERASE DPE1, CHLOROPLASTIC_AMYLOPLASTIC"/>
    <property type="match status" value="1"/>
</dbReference>
<evidence type="ECO:0000256" key="1">
    <source>
        <dbReference type="ARBA" id="ARBA00000439"/>
    </source>
</evidence>
<dbReference type="GO" id="GO:0005975">
    <property type="term" value="P:carbohydrate metabolic process"/>
    <property type="evidence" value="ECO:0007669"/>
    <property type="project" value="InterPro"/>
</dbReference>
<keyword evidence="13" id="KW-1185">Reference proteome</keyword>
<protein>
    <recommendedName>
        <fullName evidence="4 10">4-alpha-glucanotransferase</fullName>
        <ecNumber evidence="3 10">2.4.1.25</ecNumber>
    </recommendedName>
    <alternativeName>
        <fullName evidence="8 10">Amylomaltase</fullName>
    </alternativeName>
    <alternativeName>
        <fullName evidence="9 10">Disproportionating enzyme</fullName>
    </alternativeName>
</protein>
<evidence type="ECO:0000256" key="2">
    <source>
        <dbReference type="ARBA" id="ARBA00005684"/>
    </source>
</evidence>
<dbReference type="Gene3D" id="1.10.150.200">
    <property type="entry name" value="Maltooligosyl trehalose synthase, domain 3"/>
    <property type="match status" value="1"/>
</dbReference>
<comment type="similarity">
    <text evidence="2 10">Belongs to the disproportionating enzyme family.</text>
</comment>
<dbReference type="NCBIfam" id="TIGR02401">
    <property type="entry name" value="trehalose_TreY"/>
    <property type="match status" value="1"/>
</dbReference>
<feature type="domain" description="Glycosyl hydrolase family 13 catalytic" evidence="11">
    <location>
        <begin position="16"/>
        <end position="477"/>
    </location>
</feature>
<dbReference type="PANTHER" id="PTHR32438">
    <property type="entry name" value="4-ALPHA-GLUCANOTRANSFERASE DPE1, CHLOROPLASTIC/AMYLOPLASTIC"/>
    <property type="match status" value="1"/>
</dbReference>
<dbReference type="RefSeq" id="WP_131850960.1">
    <property type="nucleotide sequence ID" value="NZ_SKFH01000004.1"/>
</dbReference>
<dbReference type="InterPro" id="IPR013797">
    <property type="entry name" value="Maltooligo_trehalose_synth_4"/>
</dbReference>
<evidence type="ECO:0000313" key="12">
    <source>
        <dbReference type="EMBL" id="TCZ73960.1"/>
    </source>
</evidence>
<dbReference type="Gene3D" id="1.10.10.470">
    <property type="entry name" value="Maltooligosyl trehalose synthase, domain 4"/>
    <property type="match status" value="1"/>
</dbReference>
<evidence type="ECO:0000256" key="8">
    <source>
        <dbReference type="ARBA" id="ARBA00031423"/>
    </source>
</evidence>
<reference evidence="12 13" key="1">
    <citation type="submission" date="2019-03" db="EMBL/GenBank/DDBJ databases">
        <authorList>
            <person name="Kim M.K.M."/>
        </authorList>
    </citation>
    <scope>NUCLEOTIDE SEQUENCE [LARGE SCALE GENOMIC DNA]</scope>
    <source>
        <strain evidence="12 13">17J68-15</strain>
    </source>
</reference>
<dbReference type="Gene3D" id="3.20.20.80">
    <property type="entry name" value="Glycosidases"/>
    <property type="match status" value="3"/>
</dbReference>
<evidence type="ECO:0000256" key="7">
    <source>
        <dbReference type="ARBA" id="ARBA00023277"/>
    </source>
</evidence>
<dbReference type="InterPro" id="IPR012767">
    <property type="entry name" value="Trehalose_TreY"/>
</dbReference>
<dbReference type="InterPro" id="IPR017853">
    <property type="entry name" value="GH"/>
</dbReference>
<dbReference type="NCBIfam" id="NF011080">
    <property type="entry name" value="PRK14508.1-3"/>
    <property type="match status" value="1"/>
</dbReference>
<dbReference type="CDD" id="cd11336">
    <property type="entry name" value="AmyAc_MTSase"/>
    <property type="match status" value="1"/>
</dbReference>
<dbReference type="InterPro" id="IPR003385">
    <property type="entry name" value="Glyco_hydro_77"/>
</dbReference>
<comment type="caution">
    <text evidence="12">The sequence shown here is derived from an EMBL/GenBank/DDBJ whole genome shotgun (WGS) entry which is preliminary data.</text>
</comment>
<evidence type="ECO:0000256" key="10">
    <source>
        <dbReference type="RuleBase" id="RU361207"/>
    </source>
</evidence>
<proteinExistence type="inferred from homology"/>
<evidence type="ECO:0000256" key="9">
    <source>
        <dbReference type="ARBA" id="ARBA00031501"/>
    </source>
</evidence>
<evidence type="ECO:0000256" key="3">
    <source>
        <dbReference type="ARBA" id="ARBA00012560"/>
    </source>
</evidence>
<evidence type="ECO:0000256" key="5">
    <source>
        <dbReference type="ARBA" id="ARBA00022676"/>
    </source>
</evidence>
<dbReference type="GO" id="GO:0004134">
    <property type="term" value="F:4-alpha-glucanotransferase activity"/>
    <property type="evidence" value="ECO:0007669"/>
    <property type="project" value="UniProtKB-EC"/>
</dbReference>
<gene>
    <name evidence="12" type="primary">treY</name>
    <name evidence="12" type="ORF">E0486_04575</name>
</gene>
<dbReference type="OrthoDB" id="9811841at2"/>
<dbReference type="SMART" id="SM00642">
    <property type="entry name" value="Aamy"/>
    <property type="match status" value="1"/>
</dbReference>
<dbReference type="Pfam" id="PF02446">
    <property type="entry name" value="Glyco_hydro_77"/>
    <property type="match status" value="1"/>
</dbReference>
<accession>A0A4R4E5E4</accession>
<evidence type="ECO:0000256" key="6">
    <source>
        <dbReference type="ARBA" id="ARBA00022679"/>
    </source>
</evidence>
<evidence type="ECO:0000313" key="13">
    <source>
        <dbReference type="Proteomes" id="UP000295164"/>
    </source>
</evidence>